<organism evidence="1">
    <name type="scientific">Brachypodium distachyon</name>
    <name type="common">Purple false brome</name>
    <name type="synonym">Trachynia distachya</name>
    <dbReference type="NCBI Taxonomy" id="15368"/>
    <lineage>
        <taxon>Eukaryota</taxon>
        <taxon>Viridiplantae</taxon>
        <taxon>Streptophyta</taxon>
        <taxon>Embryophyta</taxon>
        <taxon>Tracheophyta</taxon>
        <taxon>Spermatophyta</taxon>
        <taxon>Magnoliopsida</taxon>
        <taxon>Liliopsida</taxon>
        <taxon>Poales</taxon>
        <taxon>Poaceae</taxon>
        <taxon>BOP clade</taxon>
        <taxon>Pooideae</taxon>
        <taxon>Stipodae</taxon>
        <taxon>Brachypodieae</taxon>
        <taxon>Brachypodium</taxon>
    </lineage>
</organism>
<dbReference type="OrthoDB" id="662346at2759"/>
<dbReference type="Gramene" id="KQK22508">
    <property type="protein sequence ID" value="KQK22508"/>
    <property type="gene ID" value="BRADI_1g67711v3"/>
</dbReference>
<dbReference type="InParanoid" id="A0A0Q3KDK9"/>
<accession>A0A0Q3KDK9</accession>
<dbReference type="AlphaFoldDB" id="A0A0Q3KDK9"/>
<evidence type="ECO:0000313" key="1">
    <source>
        <dbReference type="EMBL" id="KQK22508.1"/>
    </source>
</evidence>
<name>A0A0Q3KDK9_BRADI</name>
<reference evidence="1" key="2">
    <citation type="submission" date="2017-06" db="EMBL/GenBank/DDBJ databases">
        <title>WGS assembly of Brachypodium distachyon.</title>
        <authorList>
            <consortium name="The International Brachypodium Initiative"/>
            <person name="Lucas S."/>
            <person name="Harmon-Smith M."/>
            <person name="Lail K."/>
            <person name="Tice H."/>
            <person name="Grimwood J."/>
            <person name="Bruce D."/>
            <person name="Barry K."/>
            <person name="Shu S."/>
            <person name="Lindquist E."/>
            <person name="Wang M."/>
            <person name="Pitluck S."/>
            <person name="Vogel J.P."/>
            <person name="Garvin D.F."/>
            <person name="Mockler T.C."/>
            <person name="Schmutz J."/>
            <person name="Rokhsar D."/>
            <person name="Bevan M.W."/>
        </authorList>
    </citation>
    <scope>NUCLEOTIDE SEQUENCE</scope>
    <source>
        <strain evidence="1">Bd21</strain>
    </source>
</reference>
<dbReference type="Proteomes" id="UP000008810">
    <property type="component" value="Chromosome 1"/>
</dbReference>
<protein>
    <recommendedName>
        <fullName evidence="4">C2 domain-containing protein</fullName>
    </recommendedName>
</protein>
<evidence type="ECO:0008006" key="4">
    <source>
        <dbReference type="Google" id="ProtNLM"/>
    </source>
</evidence>
<keyword evidence="3" id="KW-1185">Reference proteome</keyword>
<sequence length="197" mass="21740">MPESAAVDDAGQQLHLTLAQPEAVPMIGYSSWKPFTFLNVYLGDSQTGPLELPVEKRHVDGWKQAFAISIDSRRWPRMSVDLEAVRKDYGFGMDGGRRVLRADEPHTSGQATVIGRARVPLLDALLFGDDDSEDECAKDEKRGLERDRKGVKLAEGTRVFQERVKLQGWKAPASGERGAPSNVVCGTVVLSLEMTEE</sequence>
<dbReference type="EMBL" id="CM000880">
    <property type="protein sequence ID" value="KQK22508.1"/>
    <property type="molecule type" value="Genomic_DNA"/>
</dbReference>
<reference evidence="1 2" key="1">
    <citation type="journal article" date="2010" name="Nature">
        <title>Genome sequencing and analysis of the model grass Brachypodium distachyon.</title>
        <authorList>
            <consortium name="International Brachypodium Initiative"/>
        </authorList>
    </citation>
    <scope>NUCLEOTIDE SEQUENCE [LARGE SCALE GENOMIC DNA]</scope>
    <source>
        <strain evidence="1 2">Bd21</strain>
    </source>
</reference>
<reference evidence="2" key="3">
    <citation type="submission" date="2018-08" db="UniProtKB">
        <authorList>
            <consortium name="EnsemblPlants"/>
        </authorList>
    </citation>
    <scope>IDENTIFICATION</scope>
    <source>
        <strain evidence="2">cv. Bd21</strain>
    </source>
</reference>
<gene>
    <name evidence="1" type="ORF">BRADI_1g67711v3</name>
</gene>
<dbReference type="EnsemblPlants" id="KQK22508">
    <property type="protein sequence ID" value="KQK22508"/>
    <property type="gene ID" value="BRADI_1g67711v3"/>
</dbReference>
<dbReference type="ExpressionAtlas" id="A0A0Q3KDK9">
    <property type="expression patterns" value="baseline"/>
</dbReference>
<evidence type="ECO:0000313" key="2">
    <source>
        <dbReference type="EnsemblPlants" id="KQK22508"/>
    </source>
</evidence>
<proteinExistence type="predicted"/>
<evidence type="ECO:0000313" key="3">
    <source>
        <dbReference type="Proteomes" id="UP000008810"/>
    </source>
</evidence>